<protein>
    <submittedName>
        <fullName evidence="1">Uncharacterized protein</fullName>
    </submittedName>
</protein>
<organism evidence="1">
    <name type="scientific">viral metagenome</name>
    <dbReference type="NCBI Taxonomy" id="1070528"/>
    <lineage>
        <taxon>unclassified sequences</taxon>
        <taxon>metagenomes</taxon>
        <taxon>organismal metagenomes</taxon>
    </lineage>
</organism>
<dbReference type="AlphaFoldDB" id="A0A6C0LUM4"/>
<accession>A0A6C0LUM4</accession>
<proteinExistence type="predicted"/>
<reference evidence="1" key="1">
    <citation type="journal article" date="2020" name="Nature">
        <title>Giant virus diversity and host interactions through global metagenomics.</title>
        <authorList>
            <person name="Schulz F."/>
            <person name="Roux S."/>
            <person name="Paez-Espino D."/>
            <person name="Jungbluth S."/>
            <person name="Walsh D.A."/>
            <person name="Denef V.J."/>
            <person name="McMahon K.D."/>
            <person name="Konstantinidis K.T."/>
            <person name="Eloe-Fadrosh E.A."/>
            <person name="Kyrpides N.C."/>
            <person name="Woyke T."/>
        </authorList>
    </citation>
    <scope>NUCLEOTIDE SEQUENCE</scope>
    <source>
        <strain evidence="1">GVMAG-S-1016713-169</strain>
    </source>
</reference>
<evidence type="ECO:0000313" key="1">
    <source>
        <dbReference type="EMBL" id="QHU34546.1"/>
    </source>
</evidence>
<dbReference type="EMBL" id="MN740574">
    <property type="protein sequence ID" value="QHU34546.1"/>
    <property type="molecule type" value="Genomic_DNA"/>
</dbReference>
<sequence length="103" mass="11286">MASKNDVIPGYTHPTKVVSTRGNVYKTFTSGKKKKKKELFGNTTVTGSTYVSVNTEKKIVHVCPKCSDNDVSVCPCGYSDKTCSNGHVWYVDRDGGVRISNPH</sequence>
<name>A0A6C0LUM4_9ZZZZ</name>